<feature type="domain" description="Thioredoxin" evidence="4">
    <location>
        <begin position="28"/>
        <end position="191"/>
    </location>
</feature>
<dbReference type="InterPro" id="IPR000866">
    <property type="entry name" value="AhpC/TSA"/>
</dbReference>
<evidence type="ECO:0000256" key="1">
    <source>
        <dbReference type="ARBA" id="ARBA00022559"/>
    </source>
</evidence>
<dbReference type="InterPro" id="IPR013766">
    <property type="entry name" value="Thioredoxin_domain"/>
</dbReference>
<dbReference type="PANTHER" id="PTHR43110">
    <property type="entry name" value="THIOL PEROXIDASE"/>
    <property type="match status" value="1"/>
</dbReference>
<protein>
    <submittedName>
        <fullName evidence="5">Redoxin domain-containing protein</fullName>
    </submittedName>
</protein>
<organism evidence="5 6">
    <name type="scientific">Thermoleptolyngbya sichuanensis A183</name>
    <dbReference type="NCBI Taxonomy" id="2737172"/>
    <lineage>
        <taxon>Bacteria</taxon>
        <taxon>Bacillati</taxon>
        <taxon>Cyanobacteriota</taxon>
        <taxon>Cyanophyceae</taxon>
        <taxon>Oculatellales</taxon>
        <taxon>Oculatellaceae</taxon>
        <taxon>Thermoleptolyngbya</taxon>
        <taxon>Thermoleptolyngbya sichuanensis</taxon>
    </lineage>
</organism>
<gene>
    <name evidence="5" type="ORF">HPC62_20435</name>
</gene>
<dbReference type="KEGG" id="theu:HPC62_20435"/>
<dbReference type="RefSeq" id="WP_172358274.1">
    <property type="nucleotide sequence ID" value="NZ_CP053661.1"/>
</dbReference>
<evidence type="ECO:0000313" key="6">
    <source>
        <dbReference type="Proteomes" id="UP000505210"/>
    </source>
</evidence>
<keyword evidence="2" id="KW-0049">Antioxidant</keyword>
<keyword evidence="6" id="KW-1185">Reference proteome</keyword>
<proteinExistence type="predicted"/>
<keyword evidence="3" id="KW-0676">Redox-active center</keyword>
<evidence type="ECO:0000259" key="4">
    <source>
        <dbReference type="PROSITE" id="PS51352"/>
    </source>
</evidence>
<dbReference type="Proteomes" id="UP000505210">
    <property type="component" value="Chromosome"/>
</dbReference>
<evidence type="ECO:0000313" key="5">
    <source>
        <dbReference type="EMBL" id="QKD84228.1"/>
    </source>
</evidence>
<dbReference type="InterPro" id="IPR050455">
    <property type="entry name" value="Tpx_Peroxidase_subfamily"/>
</dbReference>
<dbReference type="InterPro" id="IPR036249">
    <property type="entry name" value="Thioredoxin-like_sf"/>
</dbReference>
<dbReference type="PROSITE" id="PS51352">
    <property type="entry name" value="THIOREDOXIN_2"/>
    <property type="match status" value="1"/>
</dbReference>
<sequence>MLTSTDFRGLLGDRFYKNFFPIPATNQFVTGSLAPPFELLDVKSDRKVRLSDYTGNRKLNEQAWNRPVLLYFTRIFTERQYCPLCYPHILEMNEKYEAFTQRGAEVLMITSTDERQSKIVLQDLGLKMPLLSDPECRVFRRYQTGQALGAPLPAQFWVDPAGKIRFRHLFSFLEPNASVERLLVALERLKEPES</sequence>
<dbReference type="PANTHER" id="PTHR43110:SF1">
    <property type="entry name" value="THIOL PEROXIDASE"/>
    <property type="match status" value="1"/>
</dbReference>
<keyword evidence="1" id="KW-0575">Peroxidase</keyword>
<keyword evidence="1" id="KW-0560">Oxidoreductase</keyword>
<accession>A0A6M8BC59</accession>
<reference evidence="5 6" key="1">
    <citation type="submission" date="2020-05" db="EMBL/GenBank/DDBJ databases">
        <title>Complete genome sequence of of a novel Thermoleptolyngbya strain isolated from hot springs of Ganzi, Sichuan China.</title>
        <authorList>
            <person name="Tang J."/>
            <person name="Daroch M."/>
            <person name="Li L."/>
            <person name="Waleron K."/>
            <person name="Waleron M."/>
            <person name="Waleron M."/>
        </authorList>
    </citation>
    <scope>NUCLEOTIDE SEQUENCE [LARGE SCALE GENOMIC DNA]</scope>
    <source>
        <strain evidence="5 6">PKUAC-SCTA183</strain>
    </source>
</reference>
<dbReference type="GO" id="GO:0004601">
    <property type="term" value="F:peroxidase activity"/>
    <property type="evidence" value="ECO:0007669"/>
    <property type="project" value="UniProtKB-KW"/>
</dbReference>
<name>A0A6M8BC59_9CYAN</name>
<dbReference type="SUPFAM" id="SSF52833">
    <property type="entry name" value="Thioredoxin-like"/>
    <property type="match status" value="1"/>
</dbReference>
<evidence type="ECO:0000256" key="3">
    <source>
        <dbReference type="ARBA" id="ARBA00023284"/>
    </source>
</evidence>
<dbReference type="Pfam" id="PF00578">
    <property type="entry name" value="AhpC-TSA"/>
    <property type="match status" value="1"/>
</dbReference>
<dbReference type="Gene3D" id="3.40.30.10">
    <property type="entry name" value="Glutaredoxin"/>
    <property type="match status" value="1"/>
</dbReference>
<dbReference type="AlphaFoldDB" id="A0A6M8BC59"/>
<evidence type="ECO:0000256" key="2">
    <source>
        <dbReference type="ARBA" id="ARBA00022862"/>
    </source>
</evidence>
<dbReference type="EMBL" id="CP053661">
    <property type="protein sequence ID" value="QKD84228.1"/>
    <property type="molecule type" value="Genomic_DNA"/>
</dbReference>